<dbReference type="EMBL" id="BONE01000012">
    <property type="protein sequence ID" value="GIF72561.1"/>
    <property type="molecule type" value="Genomic_DNA"/>
</dbReference>
<protein>
    <submittedName>
        <fullName evidence="2">DNA-binding protein</fullName>
    </submittedName>
</protein>
<reference evidence="2 3" key="1">
    <citation type="submission" date="2021-01" db="EMBL/GenBank/DDBJ databases">
        <title>Whole genome shotgun sequence of Asanoa siamensis NBRC 107932.</title>
        <authorList>
            <person name="Komaki H."/>
            <person name="Tamura T."/>
        </authorList>
    </citation>
    <scope>NUCLEOTIDE SEQUENCE [LARGE SCALE GENOMIC DNA]</scope>
    <source>
        <strain evidence="2 3">NBRC 107932</strain>
    </source>
</reference>
<dbReference type="Pfam" id="PF01872">
    <property type="entry name" value="RibD_C"/>
    <property type="match status" value="1"/>
</dbReference>
<dbReference type="Gene3D" id="3.40.430.10">
    <property type="entry name" value="Dihydrofolate Reductase, subunit A"/>
    <property type="match status" value="1"/>
</dbReference>
<sequence>MGKVVADISISLDGFVAAPGADLEHGLGRGGEVIHGWVFAGHPIDSEVLCRGLDETGAVVMGRRLFDFVDGPHGWTDELGYGAGTDQATGGPPVIVVTHSPPPAWRLGDRFSFAGDICEAVARARSAACDRTAVVMGGADVVRQSVLLGLADELRIHLSPCLVGGGTALFPPGASRQPRLRQTDVVVSPHVTHLTYEVLT</sequence>
<dbReference type="SUPFAM" id="SSF53597">
    <property type="entry name" value="Dihydrofolate reductase-like"/>
    <property type="match status" value="1"/>
</dbReference>
<dbReference type="GO" id="GO:0003677">
    <property type="term" value="F:DNA binding"/>
    <property type="evidence" value="ECO:0007669"/>
    <property type="project" value="UniProtKB-KW"/>
</dbReference>
<accession>A0ABQ4CMQ4</accession>
<proteinExistence type="predicted"/>
<evidence type="ECO:0000313" key="2">
    <source>
        <dbReference type="EMBL" id="GIF72561.1"/>
    </source>
</evidence>
<dbReference type="Proteomes" id="UP000604117">
    <property type="component" value="Unassembled WGS sequence"/>
</dbReference>
<dbReference type="InterPro" id="IPR024072">
    <property type="entry name" value="DHFR-like_dom_sf"/>
</dbReference>
<evidence type="ECO:0000313" key="3">
    <source>
        <dbReference type="Proteomes" id="UP000604117"/>
    </source>
</evidence>
<organism evidence="2 3">
    <name type="scientific">Asanoa siamensis</name>
    <dbReference type="NCBI Taxonomy" id="926357"/>
    <lineage>
        <taxon>Bacteria</taxon>
        <taxon>Bacillati</taxon>
        <taxon>Actinomycetota</taxon>
        <taxon>Actinomycetes</taxon>
        <taxon>Micromonosporales</taxon>
        <taxon>Micromonosporaceae</taxon>
        <taxon>Asanoa</taxon>
    </lineage>
</organism>
<evidence type="ECO:0000259" key="1">
    <source>
        <dbReference type="Pfam" id="PF01872"/>
    </source>
</evidence>
<gene>
    <name evidence="2" type="ORF">Asi02nite_20790</name>
</gene>
<feature type="domain" description="Bacterial bifunctional deaminase-reductase C-terminal" evidence="1">
    <location>
        <begin position="3"/>
        <end position="188"/>
    </location>
</feature>
<dbReference type="RefSeq" id="WP_203712102.1">
    <property type="nucleotide sequence ID" value="NZ_BONE01000012.1"/>
</dbReference>
<comment type="caution">
    <text evidence="2">The sequence shown here is derived from an EMBL/GenBank/DDBJ whole genome shotgun (WGS) entry which is preliminary data.</text>
</comment>
<dbReference type="InterPro" id="IPR002734">
    <property type="entry name" value="RibDG_C"/>
</dbReference>
<name>A0ABQ4CMQ4_9ACTN</name>
<keyword evidence="3" id="KW-1185">Reference proteome</keyword>
<keyword evidence="2" id="KW-0238">DNA-binding</keyword>